<reference evidence="1 2" key="1">
    <citation type="submission" date="2019-02" db="EMBL/GenBank/DDBJ databases">
        <title>Genomic Encyclopedia of Type Strains, Phase IV (KMG-IV): sequencing the most valuable type-strain genomes for metagenomic binning, comparative biology and taxonomic classification.</title>
        <authorList>
            <person name="Goeker M."/>
        </authorList>
    </citation>
    <scope>NUCLEOTIDE SEQUENCE [LARGE SCALE GENOMIC DNA]</scope>
    <source>
        <strain evidence="1 2">DSM 28825</strain>
    </source>
</reference>
<organism evidence="1 2">
    <name type="scientific">Ancylomarina subtilis</name>
    <dbReference type="NCBI Taxonomy" id="1639035"/>
    <lineage>
        <taxon>Bacteria</taxon>
        <taxon>Pseudomonadati</taxon>
        <taxon>Bacteroidota</taxon>
        <taxon>Bacteroidia</taxon>
        <taxon>Marinilabiliales</taxon>
        <taxon>Marinifilaceae</taxon>
        <taxon>Ancylomarina</taxon>
    </lineage>
</organism>
<gene>
    <name evidence="1" type="ORF">EV201_1266</name>
</gene>
<proteinExistence type="predicted"/>
<sequence>MDSVEDGVKKILDRYGRDCVAEMIYILNQTNSINLQKTIEHEVLEDENEFKLLVKMASYGVWADSGRGAGVMPPKDDIKIWMKSRMIPEDALYPIMLKIARKGTKEAAKNFLYVFHEDIPDLEKELLKNFKDYFNTAVRQIIKSDK</sequence>
<accession>A0A4V2FT40</accession>
<dbReference type="AlphaFoldDB" id="A0A4V2FT40"/>
<keyword evidence="2" id="KW-1185">Reference proteome</keyword>
<dbReference type="RefSeq" id="WP_130306604.1">
    <property type="nucleotide sequence ID" value="NZ_SHKN01000001.1"/>
</dbReference>
<dbReference type="EMBL" id="SHKN01000001">
    <property type="protein sequence ID" value="RZT96625.1"/>
    <property type="molecule type" value="Genomic_DNA"/>
</dbReference>
<evidence type="ECO:0000313" key="2">
    <source>
        <dbReference type="Proteomes" id="UP000293562"/>
    </source>
</evidence>
<comment type="caution">
    <text evidence="1">The sequence shown here is derived from an EMBL/GenBank/DDBJ whole genome shotgun (WGS) entry which is preliminary data.</text>
</comment>
<evidence type="ECO:0000313" key="1">
    <source>
        <dbReference type="EMBL" id="RZT96625.1"/>
    </source>
</evidence>
<name>A0A4V2FT40_9BACT</name>
<dbReference type="Proteomes" id="UP000293562">
    <property type="component" value="Unassembled WGS sequence"/>
</dbReference>
<protein>
    <submittedName>
        <fullName evidence="1">Uncharacterized protein</fullName>
    </submittedName>
</protein>
<dbReference type="OrthoDB" id="1258601at2"/>